<sequence>MYVEHFGQAESTQVDVLRVALFHAVKTSKVKRVENSSKKYYQTAVNDQYFVGQIDQADCFFQIGQNKFRFKKQSSQSLTMKEVFEAKRSNQVESQPIRTI</sequence>
<protein>
    <submittedName>
        <fullName evidence="1">Uncharacterized protein</fullName>
    </submittedName>
</protein>
<evidence type="ECO:0000313" key="1">
    <source>
        <dbReference type="EMBL" id="RNA44014.1"/>
    </source>
</evidence>
<proteinExistence type="predicted"/>
<comment type="caution">
    <text evidence="1">The sequence shown here is derived from an EMBL/GenBank/DDBJ whole genome shotgun (WGS) entry which is preliminary data.</text>
</comment>
<evidence type="ECO:0000313" key="2">
    <source>
        <dbReference type="Proteomes" id="UP000276133"/>
    </source>
</evidence>
<dbReference type="EMBL" id="REGN01000165">
    <property type="protein sequence ID" value="RNA44014.1"/>
    <property type="molecule type" value="Genomic_DNA"/>
</dbReference>
<dbReference type="AlphaFoldDB" id="A0A3M7T7I7"/>
<organism evidence="1 2">
    <name type="scientific">Brachionus plicatilis</name>
    <name type="common">Marine rotifer</name>
    <name type="synonym">Brachionus muelleri</name>
    <dbReference type="NCBI Taxonomy" id="10195"/>
    <lineage>
        <taxon>Eukaryota</taxon>
        <taxon>Metazoa</taxon>
        <taxon>Spiralia</taxon>
        <taxon>Gnathifera</taxon>
        <taxon>Rotifera</taxon>
        <taxon>Eurotatoria</taxon>
        <taxon>Monogononta</taxon>
        <taxon>Pseudotrocha</taxon>
        <taxon>Ploima</taxon>
        <taxon>Brachionidae</taxon>
        <taxon>Brachionus</taxon>
    </lineage>
</organism>
<name>A0A3M7T7I7_BRAPC</name>
<keyword evidence="2" id="KW-1185">Reference proteome</keyword>
<dbReference type="Proteomes" id="UP000276133">
    <property type="component" value="Unassembled WGS sequence"/>
</dbReference>
<gene>
    <name evidence="1" type="ORF">BpHYR1_050822</name>
</gene>
<accession>A0A3M7T7I7</accession>
<reference evidence="1 2" key="1">
    <citation type="journal article" date="2018" name="Sci. Rep.">
        <title>Genomic signatures of local adaptation to the degree of environmental predictability in rotifers.</title>
        <authorList>
            <person name="Franch-Gras L."/>
            <person name="Hahn C."/>
            <person name="Garcia-Roger E.M."/>
            <person name="Carmona M.J."/>
            <person name="Serra M."/>
            <person name="Gomez A."/>
        </authorList>
    </citation>
    <scope>NUCLEOTIDE SEQUENCE [LARGE SCALE GENOMIC DNA]</scope>
    <source>
        <strain evidence="1">HYR1</strain>
    </source>
</reference>